<evidence type="ECO:0000313" key="2">
    <source>
        <dbReference type="Proteomes" id="UP001161422"/>
    </source>
</evidence>
<gene>
    <name evidence="1" type="ORF">GCM10007895_06360</name>
</gene>
<name>A0AA37RS07_9GAMM</name>
<reference evidence="1" key="2">
    <citation type="submission" date="2023-01" db="EMBL/GenBank/DDBJ databases">
        <title>Draft genome sequence of Paraferrimonas sedimenticola strain NBRC 101628.</title>
        <authorList>
            <person name="Sun Q."/>
            <person name="Mori K."/>
        </authorList>
    </citation>
    <scope>NUCLEOTIDE SEQUENCE</scope>
    <source>
        <strain evidence="1">NBRC 101628</strain>
    </source>
</reference>
<proteinExistence type="predicted"/>
<evidence type="ECO:0000313" key="1">
    <source>
        <dbReference type="EMBL" id="GLP95330.1"/>
    </source>
</evidence>
<keyword evidence="2" id="KW-1185">Reference proteome</keyword>
<reference evidence="1" key="1">
    <citation type="journal article" date="2014" name="Int. J. Syst. Evol. Microbiol.">
        <title>Complete genome sequence of Corynebacterium casei LMG S-19264T (=DSM 44701T), isolated from a smear-ripened cheese.</title>
        <authorList>
            <consortium name="US DOE Joint Genome Institute (JGI-PGF)"/>
            <person name="Walter F."/>
            <person name="Albersmeier A."/>
            <person name="Kalinowski J."/>
            <person name="Ruckert C."/>
        </authorList>
    </citation>
    <scope>NUCLEOTIDE SEQUENCE</scope>
    <source>
        <strain evidence="1">NBRC 101628</strain>
    </source>
</reference>
<dbReference type="AlphaFoldDB" id="A0AA37RS07"/>
<dbReference type="EMBL" id="BSNC01000002">
    <property type="protein sequence ID" value="GLP95330.1"/>
    <property type="molecule type" value="Genomic_DNA"/>
</dbReference>
<protein>
    <submittedName>
        <fullName evidence="1">Uncharacterized protein</fullName>
    </submittedName>
</protein>
<dbReference type="Proteomes" id="UP001161422">
    <property type="component" value="Unassembled WGS sequence"/>
</dbReference>
<accession>A0AA37RS07</accession>
<sequence length="52" mass="6154">MTEYAHELLDYVMAFNRVSQAEAEKYLDDNTDGLWRLRTEPLPMDGVIYEQD</sequence>
<organism evidence="1 2">
    <name type="scientific">Paraferrimonas sedimenticola</name>
    <dbReference type="NCBI Taxonomy" id="375674"/>
    <lineage>
        <taxon>Bacteria</taxon>
        <taxon>Pseudomonadati</taxon>
        <taxon>Pseudomonadota</taxon>
        <taxon>Gammaproteobacteria</taxon>
        <taxon>Alteromonadales</taxon>
        <taxon>Ferrimonadaceae</taxon>
        <taxon>Paraferrimonas</taxon>
    </lineage>
</organism>
<dbReference type="RefSeq" id="WP_169903040.1">
    <property type="nucleotide sequence ID" value="NZ_BSNC01000002.1"/>
</dbReference>
<comment type="caution">
    <text evidence="1">The sequence shown here is derived from an EMBL/GenBank/DDBJ whole genome shotgun (WGS) entry which is preliminary data.</text>
</comment>